<reference evidence="8" key="1">
    <citation type="submission" date="2023-02" db="EMBL/GenBank/DDBJ databases">
        <title>Genome of toxic invasive species Heracleum sosnowskyi carries increased number of genes despite the absence of recent whole-genome duplications.</title>
        <authorList>
            <person name="Schelkunov M."/>
            <person name="Shtratnikova V."/>
            <person name="Makarenko M."/>
            <person name="Klepikova A."/>
            <person name="Omelchenko D."/>
            <person name="Novikova G."/>
            <person name="Obukhova E."/>
            <person name="Bogdanov V."/>
            <person name="Penin A."/>
            <person name="Logacheva M."/>
        </authorList>
    </citation>
    <scope>NUCLEOTIDE SEQUENCE</scope>
    <source>
        <strain evidence="8">Hsosn_3</strain>
        <tissue evidence="8">Leaf</tissue>
    </source>
</reference>
<keyword evidence="6" id="KW-0472">Membrane</keyword>
<dbReference type="InterPro" id="IPR005175">
    <property type="entry name" value="PPC_dom"/>
</dbReference>
<evidence type="ECO:0000256" key="2">
    <source>
        <dbReference type="ARBA" id="ARBA00023125"/>
    </source>
</evidence>
<name>A0AAD8JBY5_9APIA</name>
<dbReference type="CDD" id="cd11378">
    <property type="entry name" value="DUF296"/>
    <property type="match status" value="1"/>
</dbReference>
<dbReference type="Pfam" id="PF03479">
    <property type="entry name" value="PCC"/>
    <property type="match status" value="1"/>
</dbReference>
<feature type="region of interest" description="Disordered" evidence="5">
    <location>
        <begin position="1"/>
        <end position="70"/>
    </location>
</feature>
<feature type="compositionally biased region" description="Polar residues" evidence="5">
    <location>
        <begin position="1"/>
        <end position="14"/>
    </location>
</feature>
<dbReference type="GO" id="GO:0010228">
    <property type="term" value="P:vegetative to reproductive phase transition of meristem"/>
    <property type="evidence" value="ECO:0007669"/>
    <property type="project" value="TreeGrafter"/>
</dbReference>
<dbReference type="SUPFAM" id="SSF117856">
    <property type="entry name" value="AF0104/ALDC/Ptd012-like"/>
    <property type="match status" value="1"/>
</dbReference>
<evidence type="ECO:0000313" key="8">
    <source>
        <dbReference type="EMBL" id="KAK1400288.1"/>
    </source>
</evidence>
<dbReference type="PANTHER" id="PTHR31100">
    <property type="entry name" value="AT-HOOK MOTIF NUCLEAR-LOCALIZED PROTEIN 15"/>
    <property type="match status" value="1"/>
</dbReference>
<keyword evidence="4" id="KW-0539">Nucleus</keyword>
<reference evidence="8" key="2">
    <citation type="submission" date="2023-05" db="EMBL/GenBank/DDBJ databases">
        <authorList>
            <person name="Schelkunov M.I."/>
        </authorList>
    </citation>
    <scope>NUCLEOTIDE SEQUENCE</scope>
    <source>
        <strain evidence="8">Hsosn_3</strain>
        <tissue evidence="8">Leaf</tissue>
    </source>
</reference>
<dbReference type="PANTHER" id="PTHR31100:SF51">
    <property type="entry name" value="AT-HOOK MOTIF NUCLEAR-LOCALIZED PROTEIN 29"/>
    <property type="match status" value="1"/>
</dbReference>
<dbReference type="PROSITE" id="PS51742">
    <property type="entry name" value="PPC"/>
    <property type="match status" value="1"/>
</dbReference>
<dbReference type="PIRSF" id="PIRSF016021">
    <property type="entry name" value="ESCAROLA"/>
    <property type="match status" value="1"/>
</dbReference>
<keyword evidence="6" id="KW-1133">Transmembrane helix</keyword>
<dbReference type="GO" id="GO:0003700">
    <property type="term" value="F:DNA-binding transcription factor activity"/>
    <property type="evidence" value="ECO:0007669"/>
    <property type="project" value="TreeGrafter"/>
</dbReference>
<dbReference type="Proteomes" id="UP001237642">
    <property type="component" value="Unassembled WGS sequence"/>
</dbReference>
<organism evidence="8 9">
    <name type="scientific">Heracleum sosnowskyi</name>
    <dbReference type="NCBI Taxonomy" id="360622"/>
    <lineage>
        <taxon>Eukaryota</taxon>
        <taxon>Viridiplantae</taxon>
        <taxon>Streptophyta</taxon>
        <taxon>Embryophyta</taxon>
        <taxon>Tracheophyta</taxon>
        <taxon>Spermatophyta</taxon>
        <taxon>Magnoliopsida</taxon>
        <taxon>eudicotyledons</taxon>
        <taxon>Gunneridae</taxon>
        <taxon>Pentapetalae</taxon>
        <taxon>asterids</taxon>
        <taxon>campanulids</taxon>
        <taxon>Apiales</taxon>
        <taxon>Apiaceae</taxon>
        <taxon>Apioideae</taxon>
        <taxon>apioid superclade</taxon>
        <taxon>Tordylieae</taxon>
        <taxon>Tordyliinae</taxon>
        <taxon>Heracleum</taxon>
    </lineage>
</organism>
<dbReference type="AlphaFoldDB" id="A0AAD8JBY5"/>
<gene>
    <name evidence="8" type="ORF">POM88_010151</name>
</gene>
<comment type="function">
    <text evidence="4">Transcription factor that specifically binds AT-rich DNA sequences related to the nuclear matrix attachment regions (MARs).</text>
</comment>
<proteinExistence type="predicted"/>
<keyword evidence="2 4" id="KW-0238">DNA-binding</keyword>
<evidence type="ECO:0000256" key="4">
    <source>
        <dbReference type="PIRNR" id="PIRNR016021"/>
    </source>
</evidence>
<keyword evidence="9" id="KW-1185">Reference proteome</keyword>
<dbReference type="GO" id="GO:0005634">
    <property type="term" value="C:nucleus"/>
    <property type="evidence" value="ECO:0007669"/>
    <property type="project" value="UniProtKB-SubCell"/>
</dbReference>
<evidence type="ECO:0000259" key="7">
    <source>
        <dbReference type="PROSITE" id="PS51742"/>
    </source>
</evidence>
<dbReference type="GO" id="GO:0003680">
    <property type="term" value="F:minor groove of adenine-thymine-rich DNA binding"/>
    <property type="evidence" value="ECO:0007669"/>
    <property type="project" value="UniProtKB-UniRule"/>
</dbReference>
<evidence type="ECO:0000256" key="5">
    <source>
        <dbReference type="SAM" id="MobiDB-lite"/>
    </source>
</evidence>
<protein>
    <recommendedName>
        <fullName evidence="4">AT-hook motif nuclear-localized protein</fullName>
    </recommendedName>
</protein>
<keyword evidence="1 4" id="KW-0805">Transcription regulation</keyword>
<feature type="transmembrane region" description="Helical" evidence="6">
    <location>
        <begin position="164"/>
        <end position="191"/>
    </location>
</feature>
<comment type="subcellular location">
    <subcellularLocation>
        <location evidence="4">Nucleus</location>
    </subcellularLocation>
</comment>
<evidence type="ECO:0000256" key="3">
    <source>
        <dbReference type="ARBA" id="ARBA00023163"/>
    </source>
</evidence>
<keyword evidence="6" id="KW-0812">Transmembrane</keyword>
<accession>A0AAD8JBY5</accession>
<sequence>MEGSNNQGENSPKILQQLLPPEPHHSDSETNPQNSSGVAGGPSPKRRQRGRPPGSKNKLKPPVLIPRESPNALKSHVFEVSVGADIMESLNTYARQRGRGVCVLNGKGTVSNVIIRQPMSSSGSVVTLQGAFEILSITGTVLPSPAPPDTGSLSIFLSGGQGQVLGGVVVGPLIATGSVILMAASFANAVYERLPMEGRQAVEQEDAGNGANQVQQVQPVTSQASTVTGTVGVGLPLLIAGPANNVFSGDLIGWGGSNASAPGPPF</sequence>
<keyword evidence="3 4" id="KW-0804">Transcription</keyword>
<comment type="caution">
    <text evidence="8">The sequence shown here is derived from an EMBL/GenBank/DDBJ whole genome shotgun (WGS) entry which is preliminary data.</text>
</comment>
<evidence type="ECO:0000256" key="6">
    <source>
        <dbReference type="SAM" id="Phobius"/>
    </source>
</evidence>
<dbReference type="InterPro" id="IPR014476">
    <property type="entry name" value="AHL15-29"/>
</dbReference>
<evidence type="ECO:0000256" key="1">
    <source>
        <dbReference type="ARBA" id="ARBA00023015"/>
    </source>
</evidence>
<dbReference type="EMBL" id="JAUIZM010000002">
    <property type="protein sequence ID" value="KAK1400288.1"/>
    <property type="molecule type" value="Genomic_DNA"/>
</dbReference>
<dbReference type="Gene3D" id="3.30.1330.80">
    <property type="entry name" value="Hypothetical protein, similar to alpha- acetolactate decarboxylase, domain 2"/>
    <property type="match status" value="1"/>
</dbReference>
<feature type="domain" description="PPC" evidence="7">
    <location>
        <begin position="70"/>
        <end position="208"/>
    </location>
</feature>
<evidence type="ECO:0000313" key="9">
    <source>
        <dbReference type="Proteomes" id="UP001237642"/>
    </source>
</evidence>